<evidence type="ECO:0000313" key="4">
    <source>
        <dbReference type="Proteomes" id="UP001152607"/>
    </source>
</evidence>
<dbReference type="AlphaFoldDB" id="A0A9W4XFU8"/>
<gene>
    <name evidence="3" type="ORF">PDIGIT_LOCUS3206</name>
</gene>
<feature type="chain" id="PRO_5040874945" evidence="2">
    <location>
        <begin position="19"/>
        <end position="385"/>
    </location>
</feature>
<organism evidence="3 4">
    <name type="scientific">Periconia digitata</name>
    <dbReference type="NCBI Taxonomy" id="1303443"/>
    <lineage>
        <taxon>Eukaryota</taxon>
        <taxon>Fungi</taxon>
        <taxon>Dikarya</taxon>
        <taxon>Ascomycota</taxon>
        <taxon>Pezizomycotina</taxon>
        <taxon>Dothideomycetes</taxon>
        <taxon>Pleosporomycetidae</taxon>
        <taxon>Pleosporales</taxon>
        <taxon>Massarineae</taxon>
        <taxon>Periconiaceae</taxon>
        <taxon>Periconia</taxon>
    </lineage>
</organism>
<keyword evidence="4" id="KW-1185">Reference proteome</keyword>
<keyword evidence="1" id="KW-0812">Transmembrane</keyword>
<dbReference type="OrthoDB" id="3917128at2759"/>
<dbReference type="Proteomes" id="UP001152607">
    <property type="component" value="Unassembled WGS sequence"/>
</dbReference>
<proteinExistence type="predicted"/>
<evidence type="ECO:0000256" key="2">
    <source>
        <dbReference type="SAM" id="SignalP"/>
    </source>
</evidence>
<keyword evidence="1" id="KW-1133">Transmembrane helix</keyword>
<protein>
    <submittedName>
        <fullName evidence="3">Uncharacterized protein</fullName>
    </submittedName>
</protein>
<dbReference type="EMBL" id="CAOQHR010000002">
    <property type="protein sequence ID" value="CAI6310769.1"/>
    <property type="molecule type" value="Genomic_DNA"/>
</dbReference>
<accession>A0A9W4XFU8</accession>
<feature type="transmembrane region" description="Helical" evidence="1">
    <location>
        <begin position="295"/>
        <end position="315"/>
    </location>
</feature>
<keyword evidence="1" id="KW-0472">Membrane</keyword>
<evidence type="ECO:0000256" key="1">
    <source>
        <dbReference type="SAM" id="Phobius"/>
    </source>
</evidence>
<sequence>MYSPTIFALSLLAAYASAESEVVWLKPQQTAIVKLATPGYPLWVMDREKPNAPILYHANGEYYSQVDDPSAVLLNISMSANNHTLYVNGQAILPVADSNRPPHITAHQVHADTSSKIIRTYAKSGLFRGELSWDELQHRDFLELDYDRLVEADHETGPYFSHKPTLRFRIMGLGAYTTNDVLNVGQQSVLHVTLNDTNGKISRDPKRSYAITNIEIKSVKDSYVGKHKGPEEDVDQECTVKSWACPDSGLYTLMAPYYRFIWRSKFDQFGRIGSTRHTMMKRIGQVQDLVGSKMLWQYLVVMGAGLVAFVSWNAYQQRMGTEGERKARRAALRSLEAKAARNRGEIVYGDDDSGDEAWIEEHSKDVVMELTEQEAKQLSYIIPDQ</sequence>
<name>A0A9W4XFU8_9PLEO</name>
<comment type="caution">
    <text evidence="3">The sequence shown here is derived from an EMBL/GenBank/DDBJ whole genome shotgun (WGS) entry which is preliminary data.</text>
</comment>
<evidence type="ECO:0000313" key="3">
    <source>
        <dbReference type="EMBL" id="CAI6310769.1"/>
    </source>
</evidence>
<feature type="signal peptide" evidence="2">
    <location>
        <begin position="1"/>
        <end position="18"/>
    </location>
</feature>
<keyword evidence="2" id="KW-0732">Signal</keyword>
<reference evidence="3" key="1">
    <citation type="submission" date="2023-01" db="EMBL/GenBank/DDBJ databases">
        <authorList>
            <person name="Van Ghelder C."/>
            <person name="Rancurel C."/>
        </authorList>
    </citation>
    <scope>NUCLEOTIDE SEQUENCE</scope>
    <source>
        <strain evidence="3">CNCM I-4278</strain>
    </source>
</reference>